<sequence>MVHNSSSNFSQLTVHFFVSLPLHSYHQKYRLRQHTYLHSKLNFKTEECYKTSHVASRLNGYVVGFGGVKQFEEEADKLGLSDDVKTYVRKYVVQYEGSGMMC</sequence>
<protein>
    <submittedName>
        <fullName evidence="2">Peptide methionine sulfoxide reductase</fullName>
    </submittedName>
</protein>
<reference evidence="2" key="1">
    <citation type="submission" date="2021-05" db="EMBL/GenBank/DDBJ databases">
        <authorList>
            <person name="Alioto T."/>
            <person name="Alioto T."/>
            <person name="Gomez Garrido J."/>
        </authorList>
    </citation>
    <scope>NUCLEOTIDE SEQUENCE</scope>
</reference>
<accession>A0A8D8T8J4</accession>
<evidence type="ECO:0000313" key="2">
    <source>
        <dbReference type="EMBL" id="CAG6681660.1"/>
    </source>
</evidence>
<proteinExistence type="predicted"/>
<dbReference type="EMBL" id="HBUF01256429">
    <property type="protein sequence ID" value="CAG6681660.1"/>
    <property type="molecule type" value="Transcribed_RNA"/>
</dbReference>
<dbReference type="InterPro" id="IPR036509">
    <property type="entry name" value="Met_Sox_Rdtase_MsrA_sf"/>
</dbReference>
<organism evidence="2">
    <name type="scientific">Cacopsylla melanoneura</name>
    <dbReference type="NCBI Taxonomy" id="428564"/>
    <lineage>
        <taxon>Eukaryota</taxon>
        <taxon>Metazoa</taxon>
        <taxon>Ecdysozoa</taxon>
        <taxon>Arthropoda</taxon>
        <taxon>Hexapoda</taxon>
        <taxon>Insecta</taxon>
        <taxon>Pterygota</taxon>
        <taxon>Neoptera</taxon>
        <taxon>Paraneoptera</taxon>
        <taxon>Hemiptera</taxon>
        <taxon>Sternorrhyncha</taxon>
        <taxon>Psylloidea</taxon>
        <taxon>Psyllidae</taxon>
        <taxon>Psyllinae</taxon>
        <taxon>Cacopsylla</taxon>
    </lineage>
</organism>
<dbReference type="InterPro" id="IPR049006">
    <property type="entry name" value="MsrA_helical"/>
</dbReference>
<dbReference type="Gene3D" id="3.30.1060.10">
    <property type="entry name" value="Peptide methionine sulphoxide reductase MsrA"/>
    <property type="match status" value="1"/>
</dbReference>
<dbReference type="GO" id="GO:0008113">
    <property type="term" value="F:peptide-methionine (S)-S-oxide reductase activity"/>
    <property type="evidence" value="ECO:0007669"/>
    <property type="project" value="InterPro"/>
</dbReference>
<evidence type="ECO:0000259" key="1">
    <source>
        <dbReference type="Pfam" id="PF20939"/>
    </source>
</evidence>
<dbReference type="AlphaFoldDB" id="A0A8D8T8J4"/>
<dbReference type="Pfam" id="PF20939">
    <property type="entry name" value="MsrA_helical"/>
    <property type="match status" value="1"/>
</dbReference>
<name>A0A8D8T8J4_9HEMI</name>
<feature type="domain" description="Selenoprotein methionine sulfoxide reductase A helical" evidence="1">
    <location>
        <begin position="47"/>
        <end position="83"/>
    </location>
</feature>